<protein>
    <submittedName>
        <fullName evidence="1">Uu.00g002730.m01.CDS01</fullName>
    </submittedName>
</protein>
<dbReference type="AlphaFoldDB" id="A0AAI8VEA8"/>
<proteinExistence type="predicted"/>
<gene>
    <name evidence="1" type="ORF">KHLLAP_LOCUS6611</name>
</gene>
<sequence>MSADDLPDLAGDPMAAAGARSFTIQLWTQYAVGVLVTILRTYARVKAVGIINIHGDDVLIWVAVLFYSARTVLGHSVGDIAHGLGNNNMTDAERLAVPPGDPEYQMKGVLY</sequence>
<name>A0AAI8VEA8_9PEZI</name>
<reference evidence="1" key="1">
    <citation type="submission" date="2023-10" db="EMBL/GenBank/DDBJ databases">
        <authorList>
            <person name="Hackl T."/>
        </authorList>
    </citation>
    <scope>NUCLEOTIDE SEQUENCE</scope>
</reference>
<organism evidence="1 2">
    <name type="scientific">Anthostomella pinea</name>
    <dbReference type="NCBI Taxonomy" id="933095"/>
    <lineage>
        <taxon>Eukaryota</taxon>
        <taxon>Fungi</taxon>
        <taxon>Dikarya</taxon>
        <taxon>Ascomycota</taxon>
        <taxon>Pezizomycotina</taxon>
        <taxon>Sordariomycetes</taxon>
        <taxon>Xylariomycetidae</taxon>
        <taxon>Xylariales</taxon>
        <taxon>Xylariaceae</taxon>
        <taxon>Anthostomella</taxon>
    </lineage>
</organism>
<comment type="caution">
    <text evidence="1">The sequence shown here is derived from an EMBL/GenBank/DDBJ whole genome shotgun (WGS) entry which is preliminary data.</text>
</comment>
<dbReference type="EMBL" id="CAUWAG010000008">
    <property type="protein sequence ID" value="CAJ2506143.1"/>
    <property type="molecule type" value="Genomic_DNA"/>
</dbReference>
<dbReference type="Proteomes" id="UP001295740">
    <property type="component" value="Unassembled WGS sequence"/>
</dbReference>
<evidence type="ECO:0000313" key="2">
    <source>
        <dbReference type="Proteomes" id="UP001295740"/>
    </source>
</evidence>
<accession>A0AAI8VEA8</accession>
<evidence type="ECO:0000313" key="1">
    <source>
        <dbReference type="EMBL" id="CAJ2506143.1"/>
    </source>
</evidence>
<keyword evidence="2" id="KW-1185">Reference proteome</keyword>